<evidence type="ECO:0000256" key="7">
    <source>
        <dbReference type="PIRSR" id="PIRSR613078-3"/>
    </source>
</evidence>
<protein>
    <recommendedName>
        <fullName evidence="2">phosphoglycerate mutase (2,3-diphosphoglycerate-dependent)</fullName>
        <ecNumber evidence="2">5.4.2.11</ecNumber>
    </recommendedName>
</protein>
<dbReference type="Proteomes" id="UP000550736">
    <property type="component" value="Unassembled WGS sequence"/>
</dbReference>
<evidence type="ECO:0000313" key="8">
    <source>
        <dbReference type="EMBL" id="NMK55364.1"/>
    </source>
</evidence>
<evidence type="ECO:0000256" key="4">
    <source>
        <dbReference type="ARBA" id="ARBA00023235"/>
    </source>
</evidence>
<proteinExistence type="inferred from homology"/>
<dbReference type="RefSeq" id="WP_030061291.1">
    <property type="nucleotide sequence ID" value="NZ_AP014956.1"/>
</dbReference>
<evidence type="ECO:0000313" key="10">
    <source>
        <dbReference type="EMBL" id="TBW76021.1"/>
    </source>
</evidence>
<dbReference type="EMBL" id="JABBLX010000055">
    <property type="protein sequence ID" value="NMK98693.1"/>
    <property type="molecule type" value="Genomic_DNA"/>
</dbReference>
<reference evidence="12 13" key="2">
    <citation type="submission" date="2020-04" db="EMBL/GenBank/DDBJ databases">
        <title>The Epidemiology and Molecular Characteristics of Linezolid-Resistant Staphylococcus capitis in Huashan Hospital, Shanghai.</title>
        <authorList>
            <person name="Ding L."/>
            <person name="Li P."/>
            <person name="Yang Y."/>
            <person name="Lin D."/>
            <person name="Xu X."/>
        </authorList>
    </citation>
    <scope>NUCLEOTIDE SEQUENCE [LARGE SCALE GENOMIC DNA]</scope>
    <source>
        <strain evidence="9 13">12-86</strain>
        <strain evidence="8 12">17-84</strain>
    </source>
</reference>
<name>A0A7Z7YU51_STACP</name>
<dbReference type="Pfam" id="PF00300">
    <property type="entry name" value="His_Phos_1"/>
    <property type="match status" value="1"/>
</dbReference>
<dbReference type="PIRSF" id="PIRSF000709">
    <property type="entry name" value="6PFK_2-Ptase"/>
    <property type="match status" value="1"/>
</dbReference>
<feature type="site" description="Transition state stabilizer" evidence="7">
    <location>
        <position position="158"/>
    </location>
</feature>
<evidence type="ECO:0000256" key="5">
    <source>
        <dbReference type="PIRSR" id="PIRSR613078-1"/>
    </source>
</evidence>
<comment type="similarity">
    <text evidence="1">Belongs to the phosphoglycerate mutase family. BPG-dependent PGAM subfamily.</text>
</comment>
<dbReference type="InterPro" id="IPR005952">
    <property type="entry name" value="Phosphogly_mut1"/>
</dbReference>
<evidence type="ECO:0000313" key="9">
    <source>
        <dbReference type="EMBL" id="NMK98693.1"/>
    </source>
</evidence>
<evidence type="ECO:0000256" key="3">
    <source>
        <dbReference type="ARBA" id="ARBA00023152"/>
    </source>
</evidence>
<dbReference type="Proteomes" id="UP000538955">
    <property type="component" value="Unassembled WGS sequence"/>
</dbReference>
<organism evidence="10 11">
    <name type="scientific">Staphylococcus capitis</name>
    <dbReference type="NCBI Taxonomy" id="29388"/>
    <lineage>
        <taxon>Bacteria</taxon>
        <taxon>Bacillati</taxon>
        <taxon>Bacillota</taxon>
        <taxon>Bacilli</taxon>
        <taxon>Bacillales</taxon>
        <taxon>Staphylococcaceae</taxon>
        <taxon>Staphylococcus</taxon>
    </lineage>
</organism>
<dbReference type="Gene3D" id="3.40.50.1240">
    <property type="entry name" value="Phosphoglycerate mutase-like"/>
    <property type="match status" value="1"/>
</dbReference>
<dbReference type="InterPro" id="IPR013078">
    <property type="entry name" value="His_Pase_superF_clade-1"/>
</dbReference>
<dbReference type="InterPro" id="IPR029033">
    <property type="entry name" value="His_PPase_superfam"/>
</dbReference>
<sequence length="192" mass="22694">MNIYLVRHGESQSNYDNKHGKPYFCGQLDVPLTEKGMQSAQDLVTYFTNKKIEHVYVSDLLRTQQTYEGIFPYNIPTTFTKSLRERSLGVFEGKNKQEVSEDVEYERYFNDPEFKDFRHSFSQKAPEGESYQDVYERIEHFFNEELNHDDENIVIIAHQVVIRCILVYLGELNKEDALDAEIKNCYPYLVHK</sequence>
<dbReference type="PROSITE" id="PS00175">
    <property type="entry name" value="PG_MUTASE"/>
    <property type="match status" value="1"/>
</dbReference>
<evidence type="ECO:0000256" key="2">
    <source>
        <dbReference type="ARBA" id="ARBA00012028"/>
    </source>
</evidence>
<dbReference type="PANTHER" id="PTHR11931">
    <property type="entry name" value="PHOSPHOGLYCERATE MUTASE"/>
    <property type="match status" value="1"/>
</dbReference>
<dbReference type="SMART" id="SM00855">
    <property type="entry name" value="PGAM"/>
    <property type="match status" value="1"/>
</dbReference>
<dbReference type="CDD" id="cd07067">
    <property type="entry name" value="HP_PGM_like"/>
    <property type="match status" value="1"/>
</dbReference>
<evidence type="ECO:0000313" key="13">
    <source>
        <dbReference type="Proteomes" id="UP000550736"/>
    </source>
</evidence>
<feature type="binding site" evidence="6">
    <location>
        <position position="96"/>
    </location>
    <ligand>
        <name>substrate</name>
    </ligand>
</feature>
<keyword evidence="3" id="KW-0324">Glycolysis</keyword>
<dbReference type="SUPFAM" id="SSF53254">
    <property type="entry name" value="Phosphoglycerate mutase-like"/>
    <property type="match status" value="1"/>
</dbReference>
<feature type="active site" description="Proton donor/acceptor" evidence="5">
    <location>
        <position position="85"/>
    </location>
</feature>
<dbReference type="InterPro" id="IPR001345">
    <property type="entry name" value="PG/BPGM_mutase_AS"/>
</dbReference>
<feature type="binding site" evidence="6">
    <location>
        <position position="62"/>
    </location>
    <ligand>
        <name>substrate</name>
    </ligand>
</feature>
<reference evidence="10 11" key="1">
    <citation type="journal article" date="2019" name="Sci. Transl. Med.">
        <title>Quorum sensing between bacterial species on the skin protects against epidermal injury in atopic dermatitis.</title>
        <authorList>
            <person name="Williams M.R."/>
        </authorList>
    </citation>
    <scope>NUCLEOTIDE SEQUENCE [LARGE SCALE GENOMIC DNA]</scope>
    <source>
        <strain evidence="10 11">H8</strain>
    </source>
</reference>
<feature type="binding site" evidence="6">
    <location>
        <begin position="7"/>
        <end position="14"/>
    </location>
    <ligand>
        <name>substrate</name>
    </ligand>
</feature>
<evidence type="ECO:0000313" key="11">
    <source>
        <dbReference type="Proteomes" id="UP000291949"/>
    </source>
</evidence>
<feature type="active site" description="Tele-phosphohistidine intermediate" evidence="5">
    <location>
        <position position="8"/>
    </location>
</feature>
<keyword evidence="12" id="KW-1185">Reference proteome</keyword>
<evidence type="ECO:0000313" key="12">
    <source>
        <dbReference type="Proteomes" id="UP000538955"/>
    </source>
</evidence>
<dbReference type="Proteomes" id="UP000291949">
    <property type="component" value="Unassembled WGS sequence"/>
</dbReference>
<evidence type="ECO:0000256" key="6">
    <source>
        <dbReference type="PIRSR" id="PIRSR613078-2"/>
    </source>
</evidence>
<dbReference type="EMBL" id="SCHC01000003">
    <property type="protein sequence ID" value="TBW76021.1"/>
    <property type="molecule type" value="Genomic_DNA"/>
</dbReference>
<dbReference type="GO" id="GO:0004619">
    <property type="term" value="F:phosphoglycerate mutase activity"/>
    <property type="evidence" value="ECO:0007669"/>
    <property type="project" value="UniProtKB-EC"/>
</dbReference>
<comment type="caution">
    <text evidence="10">The sequence shown here is derived from an EMBL/GenBank/DDBJ whole genome shotgun (WGS) entry which is preliminary data.</text>
</comment>
<dbReference type="EMBL" id="JABBMI010000091">
    <property type="protein sequence ID" value="NMK55364.1"/>
    <property type="molecule type" value="Genomic_DNA"/>
</dbReference>
<accession>A0A7Z7YU51</accession>
<evidence type="ECO:0000256" key="1">
    <source>
        <dbReference type="ARBA" id="ARBA00006717"/>
    </source>
</evidence>
<dbReference type="EC" id="5.4.2.11" evidence="2"/>
<keyword evidence="4" id="KW-0413">Isomerase</keyword>
<dbReference type="GO" id="GO:0006096">
    <property type="term" value="P:glycolytic process"/>
    <property type="evidence" value="ECO:0007669"/>
    <property type="project" value="UniProtKB-KW"/>
</dbReference>
<gene>
    <name evidence="10" type="ORF">EQ811_09240</name>
    <name evidence="9" type="ORF">HHM13_11555</name>
    <name evidence="8" type="ORF">HHM24_11635</name>
</gene>
<dbReference type="AlphaFoldDB" id="A0A7Z7YU51"/>